<keyword evidence="1" id="KW-1133">Transmembrane helix</keyword>
<sequence>MKLKNRRCCQKGTSLIEMMIASTLGIISIGIIGSIFITGQKIAKDKSLELLLLQSITSTTQIMKEDIQRAGFDGGGGTSVKLSGATNTIHIDSELIGFAYFHEVSGANKVYSNILYKREGDDLKVCEKKSTQLLTVSNISPCYFLLDENQMKINDFSITQINLGSEGVSSAMVTIHLGAHLAGDTSLSKSITAEIKQRNWWQ</sequence>
<feature type="transmembrane region" description="Helical" evidence="1">
    <location>
        <begin position="12"/>
        <end position="37"/>
    </location>
</feature>
<reference evidence="2 3" key="1">
    <citation type="journal article" date="2024" name="ISME J.">
        <title>Tailless and filamentous prophages are predominant in marine Vibrio.</title>
        <authorList>
            <person name="Steensen K."/>
            <person name="Seneca J."/>
            <person name="Bartlau N."/>
            <person name="Yu X.A."/>
            <person name="Hussain F.A."/>
            <person name="Polz M.F."/>
        </authorList>
    </citation>
    <scope>NUCLEOTIDE SEQUENCE [LARGE SCALE GENOMIC DNA]</scope>
    <source>
        <strain evidence="2 3">10N.222.51.A1</strain>
    </source>
</reference>
<keyword evidence="1" id="KW-0472">Membrane</keyword>
<comment type="caution">
    <text evidence="2">The sequence shown here is derived from an EMBL/GenBank/DDBJ whole genome shotgun (WGS) entry which is preliminary data.</text>
</comment>
<name>A0ABV4NDJ7_9VIBR</name>
<proteinExistence type="predicted"/>
<gene>
    <name evidence="2" type="ORF">AB4566_14520</name>
</gene>
<dbReference type="Proteomes" id="UP001570417">
    <property type="component" value="Unassembled WGS sequence"/>
</dbReference>
<dbReference type="PIRSF" id="PIRSF004525">
    <property type="entry name" value="Pilin_peptidase-dep_B_prd"/>
    <property type="match status" value="1"/>
</dbReference>
<keyword evidence="1" id="KW-0812">Transmembrane</keyword>
<protein>
    <submittedName>
        <fullName evidence="2">Pilus assembly protein PilW</fullName>
    </submittedName>
</protein>
<evidence type="ECO:0000256" key="1">
    <source>
        <dbReference type="SAM" id="Phobius"/>
    </source>
</evidence>
<evidence type="ECO:0000313" key="3">
    <source>
        <dbReference type="Proteomes" id="UP001570417"/>
    </source>
</evidence>
<dbReference type="RefSeq" id="WP_372266644.1">
    <property type="nucleotide sequence ID" value="NZ_JBFRUW010000055.1"/>
</dbReference>
<dbReference type="InterPro" id="IPR016419">
    <property type="entry name" value="Prepilin_Pept-dep_B_prd"/>
</dbReference>
<dbReference type="EMBL" id="JBFRUW010000055">
    <property type="protein sequence ID" value="MFA0569484.1"/>
    <property type="molecule type" value="Genomic_DNA"/>
</dbReference>
<accession>A0ABV4NDJ7</accession>
<keyword evidence="3" id="KW-1185">Reference proteome</keyword>
<organism evidence="2 3">
    <name type="scientific">Vibrio gallaecicus</name>
    <dbReference type="NCBI Taxonomy" id="552386"/>
    <lineage>
        <taxon>Bacteria</taxon>
        <taxon>Pseudomonadati</taxon>
        <taxon>Pseudomonadota</taxon>
        <taxon>Gammaproteobacteria</taxon>
        <taxon>Vibrionales</taxon>
        <taxon>Vibrionaceae</taxon>
        <taxon>Vibrio</taxon>
    </lineage>
</organism>
<evidence type="ECO:0000313" key="2">
    <source>
        <dbReference type="EMBL" id="MFA0569484.1"/>
    </source>
</evidence>